<protein>
    <recommendedName>
        <fullName evidence="8">Glycosyl transferase family 3 N-terminal domain-containing protein</fullName>
    </recommendedName>
</protein>
<dbReference type="GO" id="GO:0004048">
    <property type="term" value="F:anthranilate phosphoribosyltransferase activity"/>
    <property type="evidence" value="ECO:0007669"/>
    <property type="project" value="InterPro"/>
</dbReference>
<sequence length="368" mass="41177">MNINPPQHLAASAFVPYLQAVGRGQRSGRSLSQTEACDAMTMLLENRITPEQRGAFLMLLRVREETAEEIAGFTQACRATLPYALTKNVGQKNSETIIDLDIGAYAGKRRQLPWFLLAIACLVQEGVKVGMHGTQEPESQRLYIQSVLSQLSASTQVHNEHLKSQKNQWQAASIGSIKSKIKHQGFVYADLSLLHPQLDELIQLRKFFGLRSCANTLARLLNPFNASYSLQGVHHKHVDDKHVEVARLLNERHIVCFRGEGGEPEVDPSKETILKICRQGNVEHISLIPEQRWELKPKALDVKTLSSVWQGASMHSYGENTVISTLAALLILLENKNQEQAFSEANKLWKARNSSRFLGVNTQSPSRL</sequence>
<feature type="domain" description="Glycosyl transferase family 3" evidence="4">
    <location>
        <begin position="178"/>
        <end position="341"/>
    </location>
</feature>
<evidence type="ECO:0000256" key="2">
    <source>
        <dbReference type="ARBA" id="ARBA00022679"/>
    </source>
</evidence>
<dbReference type="OrthoDB" id="9768896at2"/>
<evidence type="ECO:0000313" key="6">
    <source>
        <dbReference type="EMBL" id="GAC30602.1"/>
    </source>
</evidence>
<dbReference type="SUPFAM" id="SSF47648">
    <property type="entry name" value="Nucleoside phosphorylase/phosphoribosyltransferase N-terminal domain"/>
    <property type="match status" value="1"/>
</dbReference>
<dbReference type="Pfam" id="PF00591">
    <property type="entry name" value="Glycos_transf_3"/>
    <property type="match status" value="1"/>
</dbReference>
<keyword evidence="3" id="KW-0057">Aromatic amino acid biosynthesis</keyword>
<dbReference type="STRING" id="1121922.GCA_000428905_03296"/>
<dbReference type="AlphaFoldDB" id="K6ZJU0"/>
<evidence type="ECO:0000256" key="1">
    <source>
        <dbReference type="ARBA" id="ARBA00022676"/>
    </source>
</evidence>
<evidence type="ECO:0000259" key="5">
    <source>
        <dbReference type="Pfam" id="PF02885"/>
    </source>
</evidence>
<feature type="domain" description="Glycosyl transferase family 3 N-terminal" evidence="5">
    <location>
        <begin position="24"/>
        <end position="79"/>
    </location>
</feature>
<dbReference type="GO" id="GO:0005829">
    <property type="term" value="C:cytosol"/>
    <property type="evidence" value="ECO:0007669"/>
    <property type="project" value="TreeGrafter"/>
</dbReference>
<reference evidence="7" key="1">
    <citation type="journal article" date="2014" name="Environ. Microbiol.">
        <title>Comparative genomics of the marine bacterial genus Glaciecola reveals the high degree of genomic diversity and genomic characteristic for cold adaptation.</title>
        <authorList>
            <person name="Qin Q.L."/>
            <person name="Xie B.B."/>
            <person name="Yu Y."/>
            <person name="Shu Y.L."/>
            <person name="Rong J.C."/>
            <person name="Zhang Y.J."/>
            <person name="Zhao D.L."/>
            <person name="Chen X.L."/>
            <person name="Zhang X.Y."/>
            <person name="Chen B."/>
            <person name="Zhou B.C."/>
            <person name="Zhang Y.Z."/>
        </authorList>
    </citation>
    <scope>NUCLEOTIDE SEQUENCE [LARGE SCALE GENOMIC DNA]</scope>
    <source>
        <strain evidence="7">ACAM 615</strain>
    </source>
</reference>
<dbReference type="PANTHER" id="PTHR43285:SF2">
    <property type="entry name" value="ANTHRANILATE PHOSPHORIBOSYLTRANSFERASE"/>
    <property type="match status" value="1"/>
</dbReference>
<keyword evidence="7" id="KW-1185">Reference proteome</keyword>
<dbReference type="Gene3D" id="1.20.970.10">
    <property type="entry name" value="Transferase, Pyrimidine Nucleoside Phosphorylase, Chain C"/>
    <property type="match status" value="1"/>
</dbReference>
<evidence type="ECO:0000313" key="7">
    <source>
        <dbReference type="Proteomes" id="UP000006251"/>
    </source>
</evidence>
<keyword evidence="1" id="KW-0328">Glycosyltransferase</keyword>
<dbReference type="InterPro" id="IPR035902">
    <property type="entry name" value="Nuc_phospho_transferase"/>
</dbReference>
<evidence type="ECO:0008006" key="8">
    <source>
        <dbReference type="Google" id="ProtNLM"/>
    </source>
</evidence>
<accession>K6ZJU0</accession>
<dbReference type="InterPro" id="IPR017459">
    <property type="entry name" value="Glycosyl_Trfase_fam3_N_dom"/>
</dbReference>
<gene>
    <name evidence="6" type="ORF">GPAL_3762</name>
</gene>
<dbReference type="InterPro" id="IPR005940">
    <property type="entry name" value="Anthranilate_Pribosyl_Tfrase"/>
</dbReference>
<keyword evidence="3" id="KW-0822">Tryptophan biosynthesis</keyword>
<keyword evidence="2" id="KW-0808">Transferase</keyword>
<dbReference type="InterPro" id="IPR036320">
    <property type="entry name" value="Glycosyl_Trfase_fam3_N_dom_sf"/>
</dbReference>
<proteinExistence type="predicted"/>
<evidence type="ECO:0000259" key="4">
    <source>
        <dbReference type="Pfam" id="PF00591"/>
    </source>
</evidence>
<keyword evidence="3" id="KW-0028">Amino-acid biosynthesis</keyword>
<evidence type="ECO:0000256" key="3">
    <source>
        <dbReference type="ARBA" id="ARBA00022822"/>
    </source>
</evidence>
<dbReference type="RefSeq" id="WP_006014983.1">
    <property type="nucleotide sequence ID" value="NZ_BAEQ01000065.1"/>
</dbReference>
<dbReference type="Pfam" id="PF02885">
    <property type="entry name" value="Glycos_trans_3N"/>
    <property type="match status" value="1"/>
</dbReference>
<organism evidence="6 7">
    <name type="scientific">Brumicola pallidula DSM 14239 = ACAM 615</name>
    <dbReference type="NCBI Taxonomy" id="1121922"/>
    <lineage>
        <taxon>Bacteria</taxon>
        <taxon>Pseudomonadati</taxon>
        <taxon>Pseudomonadota</taxon>
        <taxon>Gammaproteobacteria</taxon>
        <taxon>Alteromonadales</taxon>
        <taxon>Alteromonadaceae</taxon>
        <taxon>Brumicola</taxon>
    </lineage>
</organism>
<dbReference type="EMBL" id="BAEQ01000065">
    <property type="protein sequence ID" value="GAC30602.1"/>
    <property type="molecule type" value="Genomic_DNA"/>
</dbReference>
<comment type="caution">
    <text evidence="6">The sequence shown here is derived from an EMBL/GenBank/DDBJ whole genome shotgun (WGS) entry which is preliminary data.</text>
</comment>
<dbReference type="InterPro" id="IPR000312">
    <property type="entry name" value="Glycosyl_Trfase_fam3"/>
</dbReference>
<dbReference type="SUPFAM" id="SSF52418">
    <property type="entry name" value="Nucleoside phosphorylase/phosphoribosyltransferase catalytic domain"/>
    <property type="match status" value="1"/>
</dbReference>
<dbReference type="Proteomes" id="UP000006251">
    <property type="component" value="Unassembled WGS sequence"/>
</dbReference>
<dbReference type="Gene3D" id="3.40.1030.10">
    <property type="entry name" value="Nucleoside phosphorylase/phosphoribosyltransferase catalytic domain"/>
    <property type="match status" value="1"/>
</dbReference>
<name>K6ZJU0_9ALTE</name>
<dbReference type="GO" id="GO:0000162">
    <property type="term" value="P:L-tryptophan biosynthetic process"/>
    <property type="evidence" value="ECO:0007669"/>
    <property type="project" value="UniProtKB-KW"/>
</dbReference>
<dbReference type="NCBIfam" id="NF006564">
    <property type="entry name" value="PRK09071.1"/>
    <property type="match status" value="1"/>
</dbReference>
<dbReference type="PANTHER" id="PTHR43285">
    <property type="entry name" value="ANTHRANILATE PHOSPHORIBOSYLTRANSFERASE"/>
    <property type="match status" value="1"/>
</dbReference>